<dbReference type="Proteomes" id="UP001232493">
    <property type="component" value="Chromosome"/>
</dbReference>
<proteinExistence type="predicted"/>
<dbReference type="RefSeq" id="WP_280997550.1">
    <property type="nucleotide sequence ID" value="NZ_CP069362.1"/>
</dbReference>
<evidence type="ECO:0000313" key="1">
    <source>
        <dbReference type="EMBL" id="WGS64143.1"/>
    </source>
</evidence>
<keyword evidence="2" id="KW-1185">Reference proteome</keyword>
<sequence length="45" mass="5366">MKIIRNFLNKKLGYMESKVSENEIDNLVENFKEEALEIYMSNNII</sequence>
<evidence type="ECO:0000313" key="2">
    <source>
        <dbReference type="Proteomes" id="UP001232493"/>
    </source>
</evidence>
<accession>A0ABY8PNC1</accession>
<reference evidence="1 2" key="1">
    <citation type="submission" date="2021-02" db="EMBL/GenBank/DDBJ databases">
        <title>Characterization of Marinitoga sp. nov. str. BP5-C20A.</title>
        <authorList>
            <person name="Erauso G."/>
            <person name="Postec A."/>
        </authorList>
    </citation>
    <scope>NUCLEOTIDE SEQUENCE [LARGE SCALE GENOMIC DNA]</scope>
    <source>
        <strain evidence="1 2">BP5-C20A</strain>
    </source>
</reference>
<organism evidence="1 2">
    <name type="scientific">Marinitoga aeolica</name>
    <dbReference type="NCBI Taxonomy" id="2809031"/>
    <lineage>
        <taxon>Bacteria</taxon>
        <taxon>Thermotogati</taxon>
        <taxon>Thermotogota</taxon>
        <taxon>Thermotogae</taxon>
        <taxon>Petrotogales</taxon>
        <taxon>Petrotogaceae</taxon>
        <taxon>Marinitoga</taxon>
    </lineage>
</organism>
<gene>
    <name evidence="1" type="ORF">JRV97_07100</name>
</gene>
<protein>
    <submittedName>
        <fullName evidence="1">Uncharacterized protein</fullName>
    </submittedName>
</protein>
<dbReference type="EMBL" id="CP069362">
    <property type="protein sequence ID" value="WGS64143.1"/>
    <property type="molecule type" value="Genomic_DNA"/>
</dbReference>
<name>A0ABY8PNC1_9BACT</name>